<evidence type="ECO:0008006" key="3">
    <source>
        <dbReference type="Google" id="ProtNLM"/>
    </source>
</evidence>
<dbReference type="Proteomes" id="UP000179807">
    <property type="component" value="Unassembled WGS sequence"/>
</dbReference>
<dbReference type="InterPro" id="IPR016024">
    <property type="entry name" value="ARM-type_fold"/>
</dbReference>
<accession>A0A1J4K0G7</accession>
<dbReference type="InterPro" id="IPR011989">
    <property type="entry name" value="ARM-like"/>
</dbReference>
<dbReference type="GeneID" id="94827740"/>
<dbReference type="SUPFAM" id="SSF48371">
    <property type="entry name" value="ARM repeat"/>
    <property type="match status" value="1"/>
</dbReference>
<dbReference type="EMBL" id="MLAK01000793">
    <property type="protein sequence ID" value="OHT04442.1"/>
    <property type="molecule type" value="Genomic_DNA"/>
</dbReference>
<proteinExistence type="predicted"/>
<evidence type="ECO:0000313" key="1">
    <source>
        <dbReference type="EMBL" id="OHT04442.1"/>
    </source>
</evidence>
<name>A0A1J4K0G7_9EUKA</name>
<evidence type="ECO:0000313" key="2">
    <source>
        <dbReference type="Proteomes" id="UP000179807"/>
    </source>
</evidence>
<sequence length="681" mass="79313">MSNDTLDPEVLQRIMSCFLKSQQESSNQQEIFNELQNIVNQVPQFYLYFIHILITPEIGSLHQLLSIISLRRYMPFINRDLLPSFFQIIIPHLLNILISPISPLTSHTAILLTTIYSICDQFAPDFDKILFSLLSKEETLHIGLDCIMELIQRNIPVRIEHFQNLLHLFYKHPESNYVSQFLSIFSNILQGQMAEFYINYIASEILQFIQKFYEKFQPISLSEAMSIVALFYIKNGNECLGDFLIYCIQNLDDLSIDGLYILSRPKKIPFYQPLVVQLFDCLEFSDESFDEVSVSSHAQSILISLFEEQSEVISTIIFPLIQQCNNPGQILRALYIIIDEIEDKIDLNQFFQLAMEHSKDECRGDSILFLCKIAEPDNIPFIIDEFLPLLLDSSSSVRDKVLFSFKELFQEDFESKIEWSGTFYQAFIISVRSNDHVLSLRLAQIIYSFLLPFEKLEGPLFESFFRDIYSLFFSDDKVEFLHASVYLLDILLQKLGIEFSNEIVQIIPRISFALNNDQFKLYSEPISSLLKTMIDLYPQHIQLFCESIKNMAFVFSTSHSNTVFWELIMKTAQICPEFFQSDICEFLITITMNEYNSEEFFDVKLNIMAEFYGILLDSLDPNLIDQLLNATIEIIQSKKGSFNTVESVFNFMNKIFAYKQRNGTLKEEHVQFYNSLNSQSE</sequence>
<dbReference type="RefSeq" id="XP_068357578.1">
    <property type="nucleotide sequence ID" value="XM_068493036.1"/>
</dbReference>
<keyword evidence="2" id="KW-1185">Reference proteome</keyword>
<reference evidence="1" key="1">
    <citation type="submission" date="2016-10" db="EMBL/GenBank/DDBJ databases">
        <authorList>
            <person name="Benchimol M."/>
            <person name="Almeida L.G."/>
            <person name="Vasconcelos A.T."/>
            <person name="Perreira-Neves A."/>
            <person name="Rosa I.A."/>
            <person name="Tasca T."/>
            <person name="Bogo M.R."/>
            <person name="de Souza W."/>
        </authorList>
    </citation>
    <scope>NUCLEOTIDE SEQUENCE [LARGE SCALE GENOMIC DNA]</scope>
    <source>
        <strain evidence="1">K</strain>
    </source>
</reference>
<dbReference type="Gene3D" id="1.25.10.10">
    <property type="entry name" value="Leucine-rich Repeat Variant"/>
    <property type="match status" value="1"/>
</dbReference>
<comment type="caution">
    <text evidence="1">The sequence shown here is derived from an EMBL/GenBank/DDBJ whole genome shotgun (WGS) entry which is preliminary data.</text>
</comment>
<protein>
    <recommendedName>
        <fullName evidence="3">Importin N-terminal domain-containing protein</fullName>
    </recommendedName>
</protein>
<dbReference type="AlphaFoldDB" id="A0A1J4K0G7"/>
<organism evidence="1 2">
    <name type="scientific">Tritrichomonas foetus</name>
    <dbReference type="NCBI Taxonomy" id="1144522"/>
    <lineage>
        <taxon>Eukaryota</taxon>
        <taxon>Metamonada</taxon>
        <taxon>Parabasalia</taxon>
        <taxon>Tritrichomonadida</taxon>
        <taxon>Tritrichomonadidae</taxon>
        <taxon>Tritrichomonas</taxon>
    </lineage>
</organism>
<gene>
    <name evidence="1" type="ORF">TRFO_06345</name>
</gene>
<dbReference type="VEuPathDB" id="TrichDB:TRFO_06345"/>